<evidence type="ECO:0000313" key="4">
    <source>
        <dbReference type="Proteomes" id="UP000628560"/>
    </source>
</evidence>
<dbReference type="Pfam" id="PF01497">
    <property type="entry name" value="Peripla_BP_2"/>
    <property type="match status" value="1"/>
</dbReference>
<keyword evidence="1" id="KW-0732">Signal</keyword>
<dbReference type="AlphaFoldDB" id="A0ABD4KE92"/>
<proteinExistence type="predicted"/>
<sequence length="282" mass="29754">MRKLLSLIVALPLTAFAATQEKIVSLGGDVTEIVYALGAESSLVARDSTSQWPQPATALPDVGYLRQLNAEGILAMRPTLVLASAQAQPSLALKQVEQSNVRVVTVPGSNDLSVIDEKVRVIAEATHRVEQGDALRKNLRQALAALPSSPLNKRVLFILNHGGMTAMAAGQQTGADAAGQQTGADAAIRAAGLQNAMQGFARYQPLSQEGVIASQPDLVVISQDGVSAMGGEDNLWKLPGLAQTPAGKNKQVLQIDDMALLGFSVRTPQAIQQLRDKAEQLP</sequence>
<reference evidence="3 4" key="1">
    <citation type="submission" date="2020-11" db="EMBL/GenBank/DDBJ databases">
        <title>Identification of Lelliottia nimipressuralis from Wound Infection by Whole Genome-Based Bacterial Identification.</title>
        <authorList>
            <person name="Navarathna D.H."/>
            <person name="Choi H."/>
            <person name="Jinadatha C."/>
            <person name="Chatterjee P."/>
            <person name="Hwang M."/>
        </authorList>
    </citation>
    <scope>NUCLEOTIDE SEQUENCE [LARGE SCALE GENOMIC DNA]</scope>
    <source>
        <strain evidence="3 4">DN2020</strain>
    </source>
</reference>
<evidence type="ECO:0000313" key="3">
    <source>
        <dbReference type="EMBL" id="MBF4179718.1"/>
    </source>
</evidence>
<dbReference type="PANTHER" id="PTHR30535">
    <property type="entry name" value="VITAMIN B12-BINDING PROTEIN"/>
    <property type="match status" value="1"/>
</dbReference>
<evidence type="ECO:0000259" key="2">
    <source>
        <dbReference type="PROSITE" id="PS50983"/>
    </source>
</evidence>
<feature type="chain" id="PRO_5044791584" evidence="1">
    <location>
        <begin position="18"/>
        <end position="282"/>
    </location>
</feature>
<dbReference type="InterPro" id="IPR050902">
    <property type="entry name" value="ABC_Transporter_SBP"/>
</dbReference>
<organism evidence="3 4">
    <name type="scientific">Lelliottia nimipressuralis</name>
    <dbReference type="NCBI Taxonomy" id="69220"/>
    <lineage>
        <taxon>Bacteria</taxon>
        <taxon>Pseudomonadati</taxon>
        <taxon>Pseudomonadota</taxon>
        <taxon>Gammaproteobacteria</taxon>
        <taxon>Enterobacterales</taxon>
        <taxon>Enterobacteriaceae</taxon>
        <taxon>Lelliottia</taxon>
    </lineage>
</organism>
<comment type="caution">
    <text evidence="3">The sequence shown here is derived from an EMBL/GenBank/DDBJ whole genome shotgun (WGS) entry which is preliminary data.</text>
</comment>
<name>A0ABD4KE92_9ENTR</name>
<dbReference type="Gene3D" id="3.40.50.1980">
    <property type="entry name" value="Nitrogenase molybdenum iron protein domain"/>
    <property type="match status" value="2"/>
</dbReference>
<feature type="signal peptide" evidence="1">
    <location>
        <begin position="1"/>
        <end position="17"/>
    </location>
</feature>
<dbReference type="CDD" id="cd01149">
    <property type="entry name" value="HutB"/>
    <property type="match status" value="1"/>
</dbReference>
<protein>
    <submittedName>
        <fullName evidence="3">Hemin ABC transporter substrate-binding protein</fullName>
    </submittedName>
</protein>
<dbReference type="PROSITE" id="PS50983">
    <property type="entry name" value="FE_B12_PBP"/>
    <property type="match status" value="1"/>
</dbReference>
<gene>
    <name evidence="3" type="ORF">ISP11_17775</name>
</gene>
<dbReference type="PANTHER" id="PTHR30535:SF4">
    <property type="entry name" value="HEMIN-BINDING PERIPLASMIC PROTEIN HMUT"/>
    <property type="match status" value="1"/>
</dbReference>
<feature type="domain" description="Fe/B12 periplasmic-binding" evidence="2">
    <location>
        <begin position="22"/>
        <end position="282"/>
    </location>
</feature>
<dbReference type="InterPro" id="IPR002491">
    <property type="entry name" value="ABC_transptr_periplasmic_BD"/>
</dbReference>
<evidence type="ECO:0000256" key="1">
    <source>
        <dbReference type="SAM" id="SignalP"/>
    </source>
</evidence>
<dbReference type="EMBL" id="JADIXP010000012">
    <property type="protein sequence ID" value="MBF4179718.1"/>
    <property type="molecule type" value="Genomic_DNA"/>
</dbReference>
<dbReference type="SUPFAM" id="SSF53807">
    <property type="entry name" value="Helical backbone' metal receptor"/>
    <property type="match status" value="1"/>
</dbReference>
<dbReference type="RefSeq" id="WP_194513996.1">
    <property type="nucleotide sequence ID" value="NZ_JADIXP010000012.1"/>
</dbReference>
<accession>A0ABD4KE92</accession>
<dbReference type="Proteomes" id="UP000628560">
    <property type="component" value="Unassembled WGS sequence"/>
</dbReference>